<dbReference type="AlphaFoldDB" id="A0AAV8X281"/>
<gene>
    <name evidence="5" type="ORF">NQ318_021216</name>
</gene>
<keyword evidence="3" id="KW-0675">Receptor</keyword>
<evidence type="ECO:0000256" key="2">
    <source>
        <dbReference type="ARBA" id="ARBA00023163"/>
    </source>
</evidence>
<sequence length="127" mass="14807">MIIQKNLAENLNLNVDVLKLAKGNMYQEHERFIRTFDAKWRTDENIILILCAVILFTLTDRGLYIRIIPITIFRRYLESIYPGCEAKSTFLKLIQKITELHKLNEELTNVYLDVKSLTGGATAYRDI</sequence>
<evidence type="ECO:0000256" key="1">
    <source>
        <dbReference type="ARBA" id="ARBA00023015"/>
    </source>
</evidence>
<keyword evidence="4" id="KW-1133">Transmembrane helix</keyword>
<keyword evidence="1" id="KW-0805">Transcription regulation</keyword>
<evidence type="ECO:0000313" key="6">
    <source>
        <dbReference type="Proteomes" id="UP001162162"/>
    </source>
</evidence>
<dbReference type="EMBL" id="JAPWTK010001392">
    <property type="protein sequence ID" value="KAJ8932677.1"/>
    <property type="molecule type" value="Genomic_DNA"/>
</dbReference>
<dbReference type="Proteomes" id="UP001162162">
    <property type="component" value="Unassembled WGS sequence"/>
</dbReference>
<keyword evidence="4" id="KW-0472">Membrane</keyword>
<reference evidence="5" key="1">
    <citation type="journal article" date="2023" name="Insect Mol. Biol.">
        <title>Genome sequencing provides insights into the evolution of gene families encoding plant cell wall-degrading enzymes in longhorned beetles.</title>
        <authorList>
            <person name="Shin N.R."/>
            <person name="Okamura Y."/>
            <person name="Kirsch R."/>
            <person name="Pauchet Y."/>
        </authorList>
    </citation>
    <scope>NUCLEOTIDE SEQUENCE</scope>
    <source>
        <strain evidence="5">AMC_N1</strain>
    </source>
</reference>
<keyword evidence="4" id="KW-0812">Transmembrane</keyword>
<name>A0AAV8X281_9CUCU</name>
<evidence type="ECO:0000256" key="3">
    <source>
        <dbReference type="ARBA" id="ARBA00023170"/>
    </source>
</evidence>
<keyword evidence="6" id="KW-1185">Reference proteome</keyword>
<keyword evidence="2" id="KW-0804">Transcription</keyword>
<feature type="transmembrane region" description="Helical" evidence="4">
    <location>
        <begin position="46"/>
        <end position="65"/>
    </location>
</feature>
<dbReference type="InterPro" id="IPR035500">
    <property type="entry name" value="NHR-like_dom_sf"/>
</dbReference>
<proteinExistence type="predicted"/>
<comment type="caution">
    <text evidence="5">The sequence shown here is derived from an EMBL/GenBank/DDBJ whole genome shotgun (WGS) entry which is preliminary data.</text>
</comment>
<evidence type="ECO:0000256" key="4">
    <source>
        <dbReference type="SAM" id="Phobius"/>
    </source>
</evidence>
<accession>A0AAV8X281</accession>
<protein>
    <submittedName>
        <fullName evidence="5">Uncharacterized protein</fullName>
    </submittedName>
</protein>
<evidence type="ECO:0000313" key="5">
    <source>
        <dbReference type="EMBL" id="KAJ8932677.1"/>
    </source>
</evidence>
<organism evidence="5 6">
    <name type="scientific">Aromia moschata</name>
    <dbReference type="NCBI Taxonomy" id="1265417"/>
    <lineage>
        <taxon>Eukaryota</taxon>
        <taxon>Metazoa</taxon>
        <taxon>Ecdysozoa</taxon>
        <taxon>Arthropoda</taxon>
        <taxon>Hexapoda</taxon>
        <taxon>Insecta</taxon>
        <taxon>Pterygota</taxon>
        <taxon>Neoptera</taxon>
        <taxon>Endopterygota</taxon>
        <taxon>Coleoptera</taxon>
        <taxon>Polyphaga</taxon>
        <taxon>Cucujiformia</taxon>
        <taxon>Chrysomeloidea</taxon>
        <taxon>Cerambycidae</taxon>
        <taxon>Cerambycinae</taxon>
        <taxon>Callichromatini</taxon>
        <taxon>Aromia</taxon>
    </lineage>
</organism>
<dbReference type="SUPFAM" id="SSF48508">
    <property type="entry name" value="Nuclear receptor ligand-binding domain"/>
    <property type="match status" value="1"/>
</dbReference>
<dbReference type="Gene3D" id="1.10.565.10">
    <property type="entry name" value="Retinoid X Receptor"/>
    <property type="match status" value="1"/>
</dbReference>